<dbReference type="InterPro" id="IPR017932">
    <property type="entry name" value="GATase_2_dom"/>
</dbReference>
<evidence type="ECO:0000313" key="3">
    <source>
        <dbReference type="EMBL" id="CAB4908547.1"/>
    </source>
</evidence>
<dbReference type="AlphaFoldDB" id="A0A6J7GJH7"/>
<dbReference type="EMBL" id="CAFBMD010000157">
    <property type="protein sequence ID" value="CAB4908547.1"/>
    <property type="molecule type" value="Genomic_DNA"/>
</dbReference>
<accession>A0A6J7GJH7</accession>
<feature type="domain" description="Glutamine amidotransferase type-2" evidence="2">
    <location>
        <begin position="6"/>
        <end position="253"/>
    </location>
</feature>
<dbReference type="PANTHER" id="PTHR42824">
    <property type="entry name" value="GLUTAMINE AMIDOTRANSFERASE"/>
    <property type="match status" value="1"/>
</dbReference>
<dbReference type="InterPro" id="IPR026869">
    <property type="entry name" value="EgtC-like"/>
</dbReference>
<dbReference type="Pfam" id="PF13230">
    <property type="entry name" value="GATase_4"/>
    <property type="match status" value="1"/>
</dbReference>
<evidence type="ECO:0000256" key="1">
    <source>
        <dbReference type="ARBA" id="ARBA00022962"/>
    </source>
</evidence>
<name>A0A6J7GJH7_9ZZZZ</name>
<protein>
    <submittedName>
        <fullName evidence="3">Unannotated protein</fullName>
    </submittedName>
</protein>
<dbReference type="InterPro" id="IPR029055">
    <property type="entry name" value="Ntn_hydrolases_N"/>
</dbReference>
<keyword evidence="1" id="KW-0315">Glutamine amidotransferase</keyword>
<dbReference type="SUPFAM" id="SSF56235">
    <property type="entry name" value="N-terminal nucleophile aminohydrolases (Ntn hydrolases)"/>
    <property type="match status" value="1"/>
</dbReference>
<sequence length="253" mass="28002">MISPMCRLFAWHSPVPITPVGALGSDGAAFVELSHLHKDGWGLAWGDHGIKSYRDEHPAFNAPTLDVASSTDGILHLRWATEAIPVCIPNTHPFIKSGPNGEMAFIHNGGIPRGERLRSLIDDDLFSALEGVGDSEQYFAAIISLMRKNGGSLVEAYRTFVSDVDELKYSSLNAFILTSESIFIVCAHRKENRPSRQPEDYYELAWRKDEAGVFTSWSSYVREETGTKIENYSILEINRATAEISSHSLSSGQ</sequence>
<evidence type="ECO:0000259" key="2">
    <source>
        <dbReference type="PROSITE" id="PS51278"/>
    </source>
</evidence>
<reference evidence="3" key="1">
    <citation type="submission" date="2020-05" db="EMBL/GenBank/DDBJ databases">
        <authorList>
            <person name="Chiriac C."/>
            <person name="Salcher M."/>
            <person name="Ghai R."/>
            <person name="Kavagutti S V."/>
        </authorList>
    </citation>
    <scope>NUCLEOTIDE SEQUENCE</scope>
</reference>
<dbReference type="PANTHER" id="PTHR42824:SF1">
    <property type="entry name" value="GLUTAMINE AMIDOTRANSFERASE YAFJ-RELATED"/>
    <property type="match status" value="1"/>
</dbReference>
<dbReference type="Gene3D" id="3.60.20.10">
    <property type="entry name" value="Glutamine Phosphoribosylpyrophosphate, subunit 1, domain 1"/>
    <property type="match status" value="1"/>
</dbReference>
<gene>
    <name evidence="3" type="ORF">UFOPK3492_01349</name>
</gene>
<dbReference type="PROSITE" id="PS51278">
    <property type="entry name" value="GATASE_TYPE_2"/>
    <property type="match status" value="1"/>
</dbReference>
<proteinExistence type="predicted"/>
<organism evidence="3">
    <name type="scientific">freshwater metagenome</name>
    <dbReference type="NCBI Taxonomy" id="449393"/>
    <lineage>
        <taxon>unclassified sequences</taxon>
        <taxon>metagenomes</taxon>
        <taxon>ecological metagenomes</taxon>
    </lineage>
</organism>